<reference evidence="2 3" key="1">
    <citation type="submission" date="2019-08" db="EMBL/GenBank/DDBJ databases">
        <authorList>
            <person name="Peeters C."/>
        </authorList>
    </citation>
    <scope>NUCLEOTIDE SEQUENCE [LARGE SCALE GENOMIC DNA]</scope>
    <source>
        <strain evidence="2 3">LMG 31010</strain>
    </source>
</reference>
<accession>A0A5E4SIP9</accession>
<dbReference type="EMBL" id="CABPSA010000001">
    <property type="protein sequence ID" value="VVD74652.1"/>
    <property type="molecule type" value="Genomic_DNA"/>
</dbReference>
<dbReference type="AlphaFoldDB" id="A0A5E4SIP9"/>
<dbReference type="Proteomes" id="UP000343335">
    <property type="component" value="Unassembled WGS sequence"/>
</dbReference>
<feature type="compositionally biased region" description="Basic and acidic residues" evidence="1">
    <location>
        <begin position="105"/>
        <end position="131"/>
    </location>
</feature>
<evidence type="ECO:0000313" key="3">
    <source>
        <dbReference type="Proteomes" id="UP000343335"/>
    </source>
</evidence>
<feature type="region of interest" description="Disordered" evidence="1">
    <location>
        <begin position="55"/>
        <end position="139"/>
    </location>
</feature>
<name>A0A5E4SIP9_9BURK</name>
<sequence>MPLDALLFTIVMRLAEGLHIGRIKSQSIISAMSNDVIANRPERLSDAALRACNNNLGRRQSQHDEITQTEHTVRMLSKVQRSKALPVSSVSARSASSLSCSPGRRLNDGRARFQRRESRSKCSQSGHERNARNRRSGAG</sequence>
<protein>
    <submittedName>
        <fullName evidence="2">Uncharacterized protein</fullName>
    </submittedName>
</protein>
<feature type="compositionally biased region" description="Basic and acidic residues" evidence="1">
    <location>
        <begin position="61"/>
        <end position="73"/>
    </location>
</feature>
<gene>
    <name evidence="2" type="ORF">PCO31010_00808</name>
</gene>
<organism evidence="2 3">
    <name type="scientific">Pandoraea commovens</name>
    <dbReference type="NCBI Taxonomy" id="2508289"/>
    <lineage>
        <taxon>Bacteria</taxon>
        <taxon>Pseudomonadati</taxon>
        <taxon>Pseudomonadota</taxon>
        <taxon>Betaproteobacteria</taxon>
        <taxon>Burkholderiales</taxon>
        <taxon>Burkholderiaceae</taxon>
        <taxon>Pandoraea</taxon>
    </lineage>
</organism>
<proteinExistence type="predicted"/>
<feature type="compositionally biased region" description="Low complexity" evidence="1">
    <location>
        <begin position="85"/>
        <end position="102"/>
    </location>
</feature>
<evidence type="ECO:0000313" key="2">
    <source>
        <dbReference type="EMBL" id="VVD74652.1"/>
    </source>
</evidence>
<evidence type="ECO:0000256" key="1">
    <source>
        <dbReference type="SAM" id="MobiDB-lite"/>
    </source>
</evidence>